<protein>
    <submittedName>
        <fullName evidence="1">Uncharacterized protein</fullName>
    </submittedName>
</protein>
<proteinExistence type="predicted"/>
<evidence type="ECO:0000313" key="1">
    <source>
        <dbReference type="EMBL" id="HBU96302.1"/>
    </source>
</evidence>
<accession>A0A358HMS6</accession>
<dbReference type="EMBL" id="DPOP01000020">
    <property type="protein sequence ID" value="HCW66021.1"/>
    <property type="molecule type" value="Genomic_DNA"/>
</dbReference>
<comment type="caution">
    <text evidence="1">The sequence shown here is derived from an EMBL/GenBank/DDBJ whole genome shotgun (WGS) entry which is preliminary data.</text>
</comment>
<dbReference type="Proteomes" id="UP000264179">
    <property type="component" value="Unassembled WGS sequence"/>
</dbReference>
<evidence type="ECO:0000313" key="3">
    <source>
        <dbReference type="Proteomes" id="UP000264179"/>
    </source>
</evidence>
<gene>
    <name evidence="1" type="ORF">DEF21_00155</name>
    <name evidence="2" type="ORF">DHR80_02200</name>
</gene>
<organism evidence="1 4">
    <name type="scientific">Thalassospira lucentensis</name>
    <dbReference type="NCBI Taxonomy" id="168935"/>
    <lineage>
        <taxon>Bacteria</taxon>
        <taxon>Pseudomonadati</taxon>
        <taxon>Pseudomonadota</taxon>
        <taxon>Alphaproteobacteria</taxon>
        <taxon>Rhodospirillales</taxon>
        <taxon>Thalassospiraceae</taxon>
        <taxon>Thalassospira</taxon>
    </lineage>
</organism>
<reference evidence="3 4" key="1">
    <citation type="journal article" date="2018" name="Nat. Biotechnol.">
        <title>A standardized bacterial taxonomy based on genome phylogeny substantially revises the tree of life.</title>
        <authorList>
            <person name="Parks D.H."/>
            <person name="Chuvochina M."/>
            <person name="Waite D.W."/>
            <person name="Rinke C."/>
            <person name="Skarshewski A."/>
            <person name="Chaumeil P.A."/>
            <person name="Hugenholtz P."/>
        </authorList>
    </citation>
    <scope>NUCLEOTIDE SEQUENCE [LARGE SCALE GENOMIC DNA]</scope>
    <source>
        <strain evidence="1">UBA8707</strain>
        <strain evidence="2">UBA9881</strain>
    </source>
</reference>
<evidence type="ECO:0000313" key="2">
    <source>
        <dbReference type="EMBL" id="HCW66021.1"/>
    </source>
</evidence>
<name>A0A358HMS6_9PROT</name>
<sequence length="61" mass="7109">MPTGWIYGQHDRGLYIVQTSQKEKREEDIRLGRLFGQWVQNAKAWISHLRGSLLFPPQTGI</sequence>
<dbReference type="AlphaFoldDB" id="A0A358HMS6"/>
<dbReference type="Proteomes" id="UP000264753">
    <property type="component" value="Unassembled WGS sequence"/>
</dbReference>
<evidence type="ECO:0000313" key="4">
    <source>
        <dbReference type="Proteomes" id="UP000264753"/>
    </source>
</evidence>
<dbReference type="EMBL" id="DOOG01000004">
    <property type="protein sequence ID" value="HBU96302.1"/>
    <property type="molecule type" value="Genomic_DNA"/>
</dbReference>